<dbReference type="EMBL" id="CAJJDN010000061">
    <property type="protein sequence ID" value="CAD8093920.1"/>
    <property type="molecule type" value="Genomic_DNA"/>
</dbReference>
<comment type="caution">
    <text evidence="2">The sequence shown here is derived from an EMBL/GenBank/DDBJ whole genome shotgun (WGS) entry which is preliminary data.</text>
</comment>
<dbReference type="Proteomes" id="UP000692954">
    <property type="component" value="Unassembled WGS sequence"/>
</dbReference>
<dbReference type="AlphaFoldDB" id="A0A8S1NPD0"/>
<keyword evidence="3" id="KW-1185">Reference proteome</keyword>
<evidence type="ECO:0000313" key="3">
    <source>
        <dbReference type="Proteomes" id="UP000692954"/>
    </source>
</evidence>
<sequence length="97" mass="11207">MVNQKNEEFLDEFSAPNPRKINRSPGPAIYADIQFKPNTKLGFVPTSKKGDLFKPKEGPGVGDYSKIIPFGKIYNKHIISKRQLFKFRDLNQFDFEQ</sequence>
<proteinExistence type="predicted"/>
<feature type="region of interest" description="Disordered" evidence="1">
    <location>
        <begin position="1"/>
        <end position="23"/>
    </location>
</feature>
<reference evidence="2" key="1">
    <citation type="submission" date="2021-01" db="EMBL/GenBank/DDBJ databases">
        <authorList>
            <consortium name="Genoscope - CEA"/>
            <person name="William W."/>
        </authorList>
    </citation>
    <scope>NUCLEOTIDE SEQUENCE</scope>
</reference>
<accession>A0A8S1NPD0</accession>
<evidence type="ECO:0000313" key="2">
    <source>
        <dbReference type="EMBL" id="CAD8093920.1"/>
    </source>
</evidence>
<organism evidence="2 3">
    <name type="scientific">Paramecium sonneborni</name>
    <dbReference type="NCBI Taxonomy" id="65129"/>
    <lineage>
        <taxon>Eukaryota</taxon>
        <taxon>Sar</taxon>
        <taxon>Alveolata</taxon>
        <taxon>Ciliophora</taxon>
        <taxon>Intramacronucleata</taxon>
        <taxon>Oligohymenophorea</taxon>
        <taxon>Peniculida</taxon>
        <taxon>Parameciidae</taxon>
        <taxon>Paramecium</taxon>
    </lineage>
</organism>
<protein>
    <submittedName>
        <fullName evidence="2">Uncharacterized protein</fullName>
    </submittedName>
</protein>
<name>A0A8S1NPD0_9CILI</name>
<gene>
    <name evidence="2" type="ORF">PSON_ATCC_30995.1.T0610230</name>
</gene>
<evidence type="ECO:0000256" key="1">
    <source>
        <dbReference type="SAM" id="MobiDB-lite"/>
    </source>
</evidence>